<keyword evidence="3" id="KW-1185">Reference proteome</keyword>
<reference evidence="2 3" key="1">
    <citation type="submission" date="2022-05" db="EMBL/GenBank/DDBJ databases">
        <title>Novel Pseudomonas spp. Isolated from a Rainbow Trout Aquaculture Facility.</title>
        <authorList>
            <person name="Testerman T."/>
            <person name="Graf J."/>
        </authorList>
    </citation>
    <scope>NUCLEOTIDE SEQUENCE [LARGE SCALE GENOMIC DNA]</scope>
    <source>
        <strain evidence="2 3">ID681</strain>
    </source>
</reference>
<dbReference type="RefSeq" id="WP_273912124.1">
    <property type="nucleotide sequence ID" value="NZ_JAMDGX010000049.1"/>
</dbReference>
<feature type="transmembrane region" description="Helical" evidence="1">
    <location>
        <begin position="47"/>
        <end position="67"/>
    </location>
</feature>
<keyword evidence="1" id="KW-0812">Transmembrane</keyword>
<name>A0ABT5NW88_9PSED</name>
<dbReference type="EMBL" id="JAMDGY010000056">
    <property type="protein sequence ID" value="MDD0992428.1"/>
    <property type="molecule type" value="Genomic_DNA"/>
</dbReference>
<evidence type="ECO:0000313" key="3">
    <source>
        <dbReference type="Proteomes" id="UP001148203"/>
    </source>
</evidence>
<accession>A0ABT5NW88</accession>
<sequence>MQAGTEEKVKERIVLTSSAEDCHVAGFSDRYAVYLEGPAGDGVHNGWVLMVFGVIILAIGVATLIFGPETVTYSTFSGSNYIQYIQMYPGPITTVGGACVALASSLISKGLVSRETYLQAHYDFIASDGRDVSAEVQVRHLGDDRFHVSVNQ</sequence>
<keyword evidence="1" id="KW-0472">Membrane</keyword>
<proteinExistence type="predicted"/>
<keyword evidence="1" id="KW-1133">Transmembrane helix</keyword>
<gene>
    <name evidence="2" type="ORF">M5G11_18005</name>
</gene>
<comment type="caution">
    <text evidence="2">The sequence shown here is derived from an EMBL/GenBank/DDBJ whole genome shotgun (WGS) entry which is preliminary data.</text>
</comment>
<evidence type="ECO:0000256" key="1">
    <source>
        <dbReference type="SAM" id="Phobius"/>
    </source>
</evidence>
<evidence type="ECO:0000313" key="2">
    <source>
        <dbReference type="EMBL" id="MDD0992428.1"/>
    </source>
</evidence>
<dbReference type="Proteomes" id="UP001148203">
    <property type="component" value="Unassembled WGS sequence"/>
</dbReference>
<protein>
    <submittedName>
        <fullName evidence="2">Uncharacterized protein</fullName>
    </submittedName>
</protein>
<feature type="transmembrane region" description="Helical" evidence="1">
    <location>
        <begin position="87"/>
        <end position="107"/>
    </location>
</feature>
<organism evidence="2 3">
    <name type="scientific">Pseudomonas fontis</name>
    <dbReference type="NCBI Taxonomy" id="2942633"/>
    <lineage>
        <taxon>Bacteria</taxon>
        <taxon>Pseudomonadati</taxon>
        <taxon>Pseudomonadota</taxon>
        <taxon>Gammaproteobacteria</taxon>
        <taxon>Pseudomonadales</taxon>
        <taxon>Pseudomonadaceae</taxon>
        <taxon>Pseudomonas</taxon>
    </lineage>
</organism>